<feature type="compositionally biased region" description="Basic and acidic residues" evidence="1">
    <location>
        <begin position="260"/>
        <end position="275"/>
    </location>
</feature>
<organism evidence="2 3">
    <name type="scientific">Rhodotorula paludigena</name>
    <dbReference type="NCBI Taxonomy" id="86838"/>
    <lineage>
        <taxon>Eukaryota</taxon>
        <taxon>Fungi</taxon>
        <taxon>Dikarya</taxon>
        <taxon>Basidiomycota</taxon>
        <taxon>Pucciniomycotina</taxon>
        <taxon>Microbotryomycetes</taxon>
        <taxon>Sporidiobolales</taxon>
        <taxon>Sporidiobolaceae</taxon>
        <taxon>Rhodotorula</taxon>
    </lineage>
</organism>
<name>A0AAV5GML9_9BASI</name>
<dbReference type="AlphaFoldDB" id="A0AAV5GML9"/>
<dbReference type="EMBL" id="BQKY01000014">
    <property type="protein sequence ID" value="GJN93531.1"/>
    <property type="molecule type" value="Genomic_DNA"/>
</dbReference>
<dbReference type="Proteomes" id="UP001342314">
    <property type="component" value="Unassembled WGS sequence"/>
</dbReference>
<evidence type="ECO:0000313" key="3">
    <source>
        <dbReference type="Proteomes" id="UP001342314"/>
    </source>
</evidence>
<protein>
    <submittedName>
        <fullName evidence="2">Uncharacterized protein</fullName>
    </submittedName>
</protein>
<evidence type="ECO:0000256" key="1">
    <source>
        <dbReference type="SAM" id="MobiDB-lite"/>
    </source>
</evidence>
<keyword evidence="3" id="KW-1185">Reference proteome</keyword>
<reference evidence="2 3" key="1">
    <citation type="submission" date="2021-12" db="EMBL/GenBank/DDBJ databases">
        <title>High titer production of polyol ester of fatty acids by Rhodotorula paludigena BS15 towards product separation-free biomass refinery.</title>
        <authorList>
            <person name="Mano J."/>
            <person name="Ono H."/>
            <person name="Tanaka T."/>
            <person name="Naito K."/>
            <person name="Sushida H."/>
            <person name="Ike M."/>
            <person name="Tokuyasu K."/>
            <person name="Kitaoka M."/>
        </authorList>
    </citation>
    <scope>NUCLEOTIDE SEQUENCE [LARGE SCALE GENOMIC DNA]</scope>
    <source>
        <strain evidence="2 3">BS15</strain>
    </source>
</reference>
<proteinExistence type="predicted"/>
<evidence type="ECO:0000313" key="2">
    <source>
        <dbReference type="EMBL" id="GJN93531.1"/>
    </source>
</evidence>
<accession>A0AAV5GML9</accession>
<comment type="caution">
    <text evidence="2">The sequence shown here is derived from an EMBL/GenBank/DDBJ whole genome shotgun (WGS) entry which is preliminary data.</text>
</comment>
<gene>
    <name evidence="2" type="ORF">Rhopal_006588-T1</name>
</gene>
<sequence length="318" mass="36534">MRPTGPSQEEAVERIADHLSYLPRAYQDALKRLLFDTTPRSRNRLSERGQFFAKNAMYLSWFDTVASLLMIRAQSGKTFDPDLFELYATAPWAIDAPRLDSERTFPTGAIVFDEYVDTRVLASSLPFSIFRLCLSLRSPGLSARDIQPPQAFVDRMDELYEAMRGPWNASVSAQRFKFSQEIKSIAEDFAANPLKSTDKNNWRFKKLRRALSRPEDLRPTEADGDPELYPPVKHHAVRRYSEIDLSERALHDLRAELRCHRSESPSHTGHHDPKSLGHQASLSQRRLRLLPSIGHRIAPRYFPGRTKADWEAAHRSFT</sequence>
<feature type="region of interest" description="Disordered" evidence="1">
    <location>
        <begin position="260"/>
        <end position="280"/>
    </location>
</feature>